<dbReference type="AlphaFoldDB" id="A0A0E0XYY0"/>
<gene>
    <name evidence="1" type="ordered locus">O3K_12445</name>
</gene>
<name>A0A0E0XYY0_ECO1C</name>
<protein>
    <submittedName>
        <fullName evidence="1">Uncharacterized protein</fullName>
    </submittedName>
</protein>
<dbReference type="HOGENOM" id="CLU_2522568_0_0_6"/>
<sequence length="84" mass="9470">MRIFKNAWFERLARKTKYPTNHCAKLLNRLITGLSQQTWVTALSSNVCHESVAANLAVIAQSFSIASAQGPFSYMHTQKMNVKI</sequence>
<evidence type="ECO:0000313" key="2">
    <source>
        <dbReference type="Proteomes" id="UP000006167"/>
    </source>
</evidence>
<organism evidence="1 2">
    <name type="scientific">Escherichia coli O104:H4 (strain 2011C-3493)</name>
    <dbReference type="NCBI Taxonomy" id="1133852"/>
    <lineage>
        <taxon>Bacteria</taxon>
        <taxon>Pseudomonadati</taxon>
        <taxon>Pseudomonadota</taxon>
        <taxon>Gammaproteobacteria</taxon>
        <taxon>Enterobacterales</taxon>
        <taxon>Enterobacteriaceae</taxon>
        <taxon>Escherichia</taxon>
    </lineage>
</organism>
<reference evidence="1 2" key="1">
    <citation type="journal article" date="2012" name="PLoS ONE">
        <title>Genomic comparison of Escherichia coli O104:H4 isolates from 2009 and 2011 reveals plasmid, and prophage heterogeneity, including Shiga toxin encoding phage stx2.</title>
        <authorList>
            <consortium name="Threat Characterization Consortium"/>
            <person name="Ahmed S.A."/>
            <person name="Awosika J."/>
            <person name="Baldwin C."/>
            <person name="Bishop-Lilly K.A."/>
            <person name="Biswas B."/>
            <person name="Broomall S."/>
            <person name="Chain P.S."/>
            <person name="Chertkov O."/>
            <person name="Chokoshvili O."/>
            <person name="Coyne S."/>
            <person name="Davenport K."/>
            <person name="Detter J.C."/>
            <person name="Dorman W."/>
            <person name="Erkkila T.H."/>
            <person name="Folster J.P."/>
            <person name="Frey K.G."/>
            <person name="George M."/>
            <person name="Gleasner C."/>
            <person name="Henry M."/>
            <person name="Hill K.K."/>
            <person name="Hubbard K."/>
            <person name="Insalaco J."/>
            <person name="Johnson S."/>
            <person name="Kitzmiller A."/>
            <person name="Krepps M."/>
            <person name="Lo C.C."/>
            <person name="Luu T."/>
            <person name="McNew L.A."/>
            <person name="Minogue T."/>
            <person name="Munk C.A."/>
            <person name="Osborne B."/>
            <person name="Patel M."/>
            <person name="Reitenga K.G."/>
            <person name="Rosenzweig C.N."/>
            <person name="Shea A."/>
            <person name="Shen X."/>
            <person name="Strockbine N."/>
            <person name="Tarr C."/>
            <person name="Teshima H."/>
            <person name="van Gieson E."/>
            <person name="Verratti K."/>
            <person name="Wolcott M."/>
            <person name="Xie G."/>
            <person name="Sozhamannan S."/>
            <person name="Gibbons H.S."/>
        </authorList>
    </citation>
    <scope>NUCLEOTIDE SEQUENCE [LARGE SCALE GENOMIC DNA]</scope>
    <source>
        <strain evidence="1 2">2011C-3493</strain>
    </source>
</reference>
<accession>A0A0E0XYY0</accession>
<dbReference type="EMBL" id="CP003289">
    <property type="protein sequence ID" value="AFS74378.1"/>
    <property type="molecule type" value="Genomic_DNA"/>
</dbReference>
<proteinExistence type="predicted"/>
<dbReference type="Proteomes" id="UP000006167">
    <property type="component" value="Chromosome"/>
</dbReference>
<dbReference type="KEGG" id="esl:O3K_12445"/>
<evidence type="ECO:0000313" key="1">
    <source>
        <dbReference type="EMBL" id="AFS74378.1"/>
    </source>
</evidence>
<dbReference type="PATRIC" id="fig|1133852.3.peg.2584"/>